<feature type="compositionally biased region" description="Low complexity" evidence="6">
    <location>
        <begin position="933"/>
        <end position="953"/>
    </location>
</feature>
<dbReference type="GO" id="GO:0000288">
    <property type="term" value="P:nuclear-transcribed mRNA catabolic process, deadenylation-dependent decay"/>
    <property type="evidence" value="ECO:0007669"/>
    <property type="project" value="TreeGrafter"/>
</dbReference>
<dbReference type="GO" id="GO:0060090">
    <property type="term" value="F:molecular adaptor activity"/>
    <property type="evidence" value="ECO:0007669"/>
    <property type="project" value="TreeGrafter"/>
</dbReference>
<comment type="subcellular location">
    <subcellularLocation>
        <location evidence="1">Nucleus</location>
    </subcellularLocation>
</comment>
<proteinExistence type="predicted"/>
<evidence type="ECO:0000259" key="11">
    <source>
        <dbReference type="Pfam" id="PF16418"/>
    </source>
</evidence>
<keyword evidence="5" id="KW-0539">Nucleus</keyword>
<evidence type="ECO:0000259" key="10">
    <source>
        <dbReference type="Pfam" id="PF16417"/>
    </source>
</evidence>
<evidence type="ECO:0000313" key="13">
    <source>
        <dbReference type="EMBL" id="KAK9805719.1"/>
    </source>
</evidence>
<dbReference type="PANTHER" id="PTHR13162">
    <property type="entry name" value="CCR4-NOT TRANSCRIPTION COMPLEX"/>
    <property type="match status" value="1"/>
</dbReference>
<dbReference type="Pfam" id="PF16415">
    <property type="entry name" value="CNOT1_CAF1_bind"/>
    <property type="match status" value="1"/>
</dbReference>
<evidence type="ECO:0000256" key="6">
    <source>
        <dbReference type="SAM" id="MobiDB-lite"/>
    </source>
</evidence>
<dbReference type="EMBL" id="JALJOQ010000042">
    <property type="protein sequence ID" value="KAK9805719.1"/>
    <property type="molecule type" value="Genomic_DNA"/>
</dbReference>
<evidence type="ECO:0008006" key="15">
    <source>
        <dbReference type="Google" id="ProtNLM"/>
    </source>
</evidence>
<feature type="compositionally biased region" description="Pro residues" evidence="6">
    <location>
        <begin position="644"/>
        <end position="660"/>
    </location>
</feature>
<name>A0AAW1P5X5_9CHLO</name>
<feature type="domain" description="CCR4-NOT transcription complex subunit 1 TTP binding" evidence="10">
    <location>
        <begin position="370"/>
        <end position="551"/>
    </location>
</feature>
<dbReference type="Gene3D" id="1.25.40.790">
    <property type="match status" value="1"/>
</dbReference>
<dbReference type="InterPro" id="IPR032193">
    <property type="entry name" value="CNOT1_TTP_bind"/>
</dbReference>
<evidence type="ECO:0000256" key="1">
    <source>
        <dbReference type="ARBA" id="ARBA00004123"/>
    </source>
</evidence>
<dbReference type="Gene3D" id="1.25.40.840">
    <property type="entry name" value="CCR4-NOT transcription complex subunit 1 TTP binding domain"/>
    <property type="match status" value="1"/>
</dbReference>
<evidence type="ECO:0000259" key="7">
    <source>
        <dbReference type="Pfam" id="PF04054"/>
    </source>
</evidence>
<dbReference type="InterPro" id="IPR032191">
    <property type="entry name" value="CNOT1_CAF1_bind"/>
</dbReference>
<dbReference type="Gene3D" id="1.25.40.800">
    <property type="match status" value="1"/>
</dbReference>
<accession>A0AAW1P5X5</accession>
<feature type="compositionally biased region" description="Low complexity" evidence="6">
    <location>
        <begin position="562"/>
        <end position="601"/>
    </location>
</feature>
<keyword evidence="2" id="KW-0678">Repressor</keyword>
<dbReference type="Gene3D" id="1.25.40.180">
    <property type="match status" value="1"/>
</dbReference>
<dbReference type="Proteomes" id="UP001465755">
    <property type="component" value="Unassembled WGS sequence"/>
</dbReference>
<organism evidence="13 14">
    <name type="scientific">Symbiochloris irregularis</name>
    <dbReference type="NCBI Taxonomy" id="706552"/>
    <lineage>
        <taxon>Eukaryota</taxon>
        <taxon>Viridiplantae</taxon>
        <taxon>Chlorophyta</taxon>
        <taxon>core chlorophytes</taxon>
        <taxon>Trebouxiophyceae</taxon>
        <taxon>Trebouxiales</taxon>
        <taxon>Trebouxiaceae</taxon>
        <taxon>Symbiochloris</taxon>
    </lineage>
</organism>
<sequence length="2013" mass="218936">MMARTHKDLKADPHGLHAKLLAALGSHNAEDAQPTGWKPDVMVDVLKEAYPHLRWEEVAACLDYEGFIVPDDSANMLLLSTWQRAAGTSFPLEVLCQRQWSNSLGQLSFLKYAVGVPPHLVRWDQAPRKLAPVEGLAGGKAATGTSNRAWLCLDLLDTLARLAELGHHAAVQGILEAPLKQCPEVLLLGMGTAREDWSHLHLEALSQLVLSYVADHPNSGVVLPRLWHTSHPVVLDVMVTLHSNDNTTAIRSLQTLQELNGLPVALESTPAPFALELAMLVARGGDMGALQAWLQDMLSRRGQAFYETCLEFLDLRMAGVGQPDSAPAAGLPGRVNLSMEALAVALRVLNLQVADGSLPSELASKASRIQQQAVQAHPDLASGSALSGTISETQFSDVIEREANSYYQQVYAKEGPALQPQELLNTLKRLQSSSSDKDQTVAKCMIFNLLDEYRFFMKYPDRELAITATLFGGLVQLRLVKDKQLGTVLTHIHEALLSPPGSKLFNFARQCLRQSQEELLAWPQYCSLLLQVPHFREAEPQLAGRLEQAMREFSEGRAGALPDEPSFGPGPEGPSLLGSTPSAAAPATSAPAAPAAPQQPADTVQGPAAQDGIAAPAEAASGAQENQPTASSAPAEPAAEAPAAPEPPIPAIQPPPPPMDPNRAFQAHNLETLEAALLAANIPYPAQLLQDQVAFLMNNLSPDNLSTKSDELKGALTSDHWNWFVNYMVVRRAAQEVNHHKLYINLIDSLSERELFKQLLATSYKYIRILLASEHIKTKSGERSLLRNLGSWLGCLTLARRQPVRQKDLDLKKIVYEAYEQGKMIAVLPFVVKTLESCSTEDNTVFTKSNPWIAAILALAAEIYQLDKLKLNIKFEIEKLFRLFALNASVYKPSDTLSCHVRDPTDNPDFYGSAAARAPSSGMVPSPIIDRVQQQQPAATPAAAGQEQAALPAAPSPQRPSTDSGGSPPAAGPTLAGPPSLRPAPQQQPAEASATPQPPAGAPRLPEAPQTAPVSAAPPAATEQQTVAPGVPNFAALHQSVVISPTLASLSERLQLPKIVPMAVDHAIAEIIFPTVERSVTIGRMTTIELVNKDFALEADEGRMRNGAHLMAGSLSGSLALVTGREPLRHSLTSQLRGLLTPSLEAHALESTITTIVNDNLDLGCALIEKAATDKAIAEIDDHLMTGYQMRQRARAAGQNFVDASMAQRFPAGLPQQLRPKAGHLTPAQMRVYEDFARVPHPAGPGPAGALGRPGDGQAGDSGAMDDAQARQSQLNIRFSAWLARTEALINKENQAPSPAGRQESSDLAQSVNELATIAETEEGTAVLARKVFARMFEISGFRLHTTAMAAALQALAVRVSDGRLAREVVGLWTALSRAPAPGNERKWRFDAIEALLRHRLLPLSDLDTQTAEALGSPQRSQLVVDFAVKIMRTAVVADQMLGPNDLPAIIEALYKLSSASNTGTLAHLLSLASAKRTPKAAPPDYRYPGIRDRVTEMLSEWVNLQEDHPAEKVQASFVAKLDKEGFLKGGELTDQFLHVLMDVSINYHSTHEAAGRSSAPSSYLVADSFTRLMCILISAHRGGAALLAKVLSVWSTHLQKDAEASGTDFNGRPYFRICVGAIQELSPSSRSDNEGITYLATIANALLDVQPLRVPGFTFPWLELVSHRNLMPKLLLAEGVRAWQPFYRLMMALLRFLEPYLRNAHLTDAVRLLYKGTLRVLLVLLHDLPEFLCEYHFELVSVVPTSCIQMRNLILSAFPRTMRLPDPFTPNLKVDLLPEITMTPLYRPPSDSLLPASLRAEVQSYISTRQPPTFPSTLAARMALSPTDALLCEAKYNVPMLNAFVFYVGLTAIPRTKGAFTPKMSSPQMDIFSAMAIDMDPKGRHLFINAIANQLRYPNVHTHFFSCVLLYLFLDAPKEVVQEQITRVLLERLIVNRPHPWGLLVTFIELIKNPRYQFWSRKFTHCAAEIERLFDSVAHSCMSAGRPADDAVAASSPTSSAGRGRTLEAGRA</sequence>
<feature type="region of interest" description="Disordered" evidence="6">
    <location>
        <begin position="1989"/>
        <end position="2013"/>
    </location>
</feature>
<dbReference type="InterPro" id="IPR032194">
    <property type="entry name" value="CNOT1_HEAT"/>
</dbReference>
<protein>
    <recommendedName>
        <fullName evidence="15">CCR4-NOT transcription complex subunit 1</fullName>
    </recommendedName>
</protein>
<dbReference type="Pfam" id="PF04054">
    <property type="entry name" value="Not1"/>
    <property type="match status" value="1"/>
</dbReference>
<feature type="domain" description="CCR4-NOT transcription complex subunit 1 HEAT repeat" evidence="11">
    <location>
        <begin position="203"/>
        <end position="349"/>
    </location>
</feature>
<reference evidence="13 14" key="1">
    <citation type="journal article" date="2024" name="Nat. Commun.">
        <title>Phylogenomics reveals the evolutionary origins of lichenization in chlorophyte algae.</title>
        <authorList>
            <person name="Puginier C."/>
            <person name="Libourel C."/>
            <person name="Otte J."/>
            <person name="Skaloud P."/>
            <person name="Haon M."/>
            <person name="Grisel S."/>
            <person name="Petersen M."/>
            <person name="Berrin J.G."/>
            <person name="Delaux P.M."/>
            <person name="Dal Grande F."/>
            <person name="Keller J."/>
        </authorList>
    </citation>
    <scope>NUCLEOTIDE SEQUENCE [LARGE SCALE GENOMIC DNA]</scope>
    <source>
        <strain evidence="13 14">SAG 2036</strain>
    </source>
</reference>
<feature type="domain" description="CCR4-NOT transcription complex subunit 1-like NOT1 connector" evidence="12">
    <location>
        <begin position="1288"/>
        <end position="1472"/>
    </location>
</feature>
<dbReference type="PANTHER" id="PTHR13162:SF8">
    <property type="entry name" value="CCR4-NOT TRANSCRIPTION COMPLEX SUBUNIT 1"/>
    <property type="match status" value="1"/>
</dbReference>
<feature type="domain" description="CCR4-NOT transcription complex subunit 1 CAF1-binding" evidence="9">
    <location>
        <begin position="684"/>
        <end position="901"/>
    </location>
</feature>
<evidence type="ECO:0000256" key="3">
    <source>
        <dbReference type="ARBA" id="ARBA00023015"/>
    </source>
</evidence>
<dbReference type="Pfam" id="PF16417">
    <property type="entry name" value="CNOT1_TTP_bind"/>
    <property type="match status" value="1"/>
</dbReference>
<dbReference type="GO" id="GO:0017148">
    <property type="term" value="P:negative regulation of translation"/>
    <property type="evidence" value="ECO:0007669"/>
    <property type="project" value="InterPro"/>
</dbReference>
<dbReference type="Pfam" id="PF12842">
    <property type="entry name" value="DUF3819"/>
    <property type="match status" value="1"/>
</dbReference>
<feature type="domain" description="CCR4-NOT transcription complex subunit 1" evidence="8">
    <location>
        <begin position="1056"/>
        <end position="1195"/>
    </location>
</feature>
<dbReference type="InterPro" id="IPR038535">
    <property type="entry name" value="CNOT1_TTP_bind_sf"/>
</dbReference>
<feature type="compositionally biased region" description="Low complexity" evidence="6">
    <location>
        <begin position="1008"/>
        <end position="1021"/>
    </location>
</feature>
<evidence type="ECO:0000313" key="14">
    <source>
        <dbReference type="Proteomes" id="UP001465755"/>
    </source>
</evidence>
<dbReference type="GO" id="GO:0000932">
    <property type="term" value="C:P-body"/>
    <property type="evidence" value="ECO:0007669"/>
    <property type="project" value="TreeGrafter"/>
</dbReference>
<feature type="domain" description="CCR4-Not complex component Not1 C-terminal" evidence="7">
    <location>
        <begin position="1632"/>
        <end position="1979"/>
    </location>
</feature>
<dbReference type="InterPro" id="IPR007196">
    <property type="entry name" value="CCR4-Not_Not1_C"/>
</dbReference>
<dbReference type="Pfam" id="PF25097">
    <property type="entry name" value="ARM_Cnot1"/>
    <property type="match status" value="1"/>
</dbReference>
<feature type="compositionally biased region" description="Low complexity" evidence="6">
    <location>
        <begin position="614"/>
        <end position="643"/>
    </location>
</feature>
<keyword evidence="3" id="KW-0805">Transcription regulation</keyword>
<evidence type="ECO:0000259" key="9">
    <source>
        <dbReference type="Pfam" id="PF16415"/>
    </source>
</evidence>
<feature type="compositionally biased region" description="Gly residues" evidence="6">
    <location>
        <begin position="1246"/>
        <end position="1260"/>
    </location>
</feature>
<keyword evidence="14" id="KW-1185">Reference proteome</keyword>
<dbReference type="GO" id="GO:0030015">
    <property type="term" value="C:CCR4-NOT core complex"/>
    <property type="evidence" value="ECO:0007669"/>
    <property type="project" value="InterPro"/>
</dbReference>
<dbReference type="InterPro" id="IPR055454">
    <property type="entry name" value="CNOT1-like_NOT1_connector"/>
</dbReference>
<gene>
    <name evidence="13" type="ORF">WJX73_001907</name>
</gene>
<feature type="region of interest" description="Disordered" evidence="6">
    <location>
        <begin position="557"/>
        <end position="664"/>
    </location>
</feature>
<feature type="compositionally biased region" description="Low complexity" evidence="6">
    <location>
        <begin position="960"/>
        <end position="995"/>
    </location>
</feature>
<feature type="region of interest" description="Disordered" evidence="6">
    <location>
        <begin position="932"/>
        <end position="1025"/>
    </location>
</feature>
<dbReference type="InterPro" id="IPR040398">
    <property type="entry name" value="Not1"/>
</dbReference>
<keyword evidence="4" id="KW-0804">Transcription</keyword>
<comment type="caution">
    <text evidence="13">The sequence shown here is derived from an EMBL/GenBank/DDBJ whole genome shotgun (WGS) entry which is preliminary data.</text>
</comment>
<dbReference type="InterPro" id="IPR024557">
    <property type="entry name" value="CNOT1_dom_4"/>
</dbReference>
<dbReference type="Pfam" id="PF16418">
    <property type="entry name" value="CNOT1_HEAT"/>
    <property type="match status" value="1"/>
</dbReference>
<evidence type="ECO:0000259" key="8">
    <source>
        <dbReference type="Pfam" id="PF12842"/>
    </source>
</evidence>
<dbReference type="GO" id="GO:0005634">
    <property type="term" value="C:nucleus"/>
    <property type="evidence" value="ECO:0007669"/>
    <property type="project" value="UniProtKB-SubCell"/>
</dbReference>
<feature type="region of interest" description="Disordered" evidence="6">
    <location>
        <begin position="1238"/>
        <end position="1270"/>
    </location>
</feature>
<evidence type="ECO:0000259" key="12">
    <source>
        <dbReference type="Pfam" id="PF25097"/>
    </source>
</evidence>
<evidence type="ECO:0000256" key="2">
    <source>
        <dbReference type="ARBA" id="ARBA00022491"/>
    </source>
</evidence>
<evidence type="ECO:0000256" key="5">
    <source>
        <dbReference type="ARBA" id="ARBA00023242"/>
    </source>
</evidence>
<evidence type="ECO:0000256" key="4">
    <source>
        <dbReference type="ARBA" id="ARBA00023163"/>
    </source>
</evidence>